<dbReference type="SUPFAM" id="SSF161098">
    <property type="entry name" value="MetI-like"/>
    <property type="match status" value="1"/>
</dbReference>
<comment type="subcellular location">
    <subcellularLocation>
        <location evidence="1 7">Cell membrane</location>
        <topology evidence="1 7">Multi-pass membrane protein</topology>
    </subcellularLocation>
</comment>
<keyword evidence="3" id="KW-1003">Cell membrane</keyword>
<dbReference type="InterPro" id="IPR035906">
    <property type="entry name" value="MetI-like_sf"/>
</dbReference>
<dbReference type="KEGG" id="mpg:Theba_1592"/>
<dbReference type="GO" id="GO:0055085">
    <property type="term" value="P:transmembrane transport"/>
    <property type="evidence" value="ECO:0007669"/>
    <property type="project" value="InterPro"/>
</dbReference>
<name>I2F5Q7_9BACT</name>
<dbReference type="eggNOG" id="COG0395">
    <property type="taxonomic scope" value="Bacteria"/>
</dbReference>
<evidence type="ECO:0000256" key="2">
    <source>
        <dbReference type="ARBA" id="ARBA00022448"/>
    </source>
</evidence>
<dbReference type="EMBL" id="CP003532">
    <property type="protein sequence ID" value="AFK07260.1"/>
    <property type="molecule type" value="Genomic_DNA"/>
</dbReference>
<evidence type="ECO:0000259" key="8">
    <source>
        <dbReference type="PROSITE" id="PS50928"/>
    </source>
</evidence>
<keyword evidence="2 7" id="KW-0813">Transport</keyword>
<sequence length="274" mass="31134" precursor="true">MKTRIVKGILRYVLLVALAMFFLFPIYWMFVSSLKSPSEIFAFPPKLIPENPVWSNYSKVFSQVPFARYMLNTFFVASVVTIVALLLHSMAAYSLARLRYPGRNVLFILVISTLMIPFSAILIPLFLIVKNFGWIDSYRGLIIPAIPHAFGIFFLRQFYLGFPRELEEAAIIDGSGLVRVFFKIVLPLSKPVLSALAVFFFLANWNSFMWPLVIINSPEMRTVQLGIAQYGGEYNNPWAIQLAACTVALIPTLIVFVILQKQLMQSIKMTGMKL</sequence>
<proteinExistence type="inferred from homology"/>
<organism evidence="9 10">
    <name type="scientific">Mesotoga prima MesG1.Ag.4.2</name>
    <dbReference type="NCBI Taxonomy" id="660470"/>
    <lineage>
        <taxon>Bacteria</taxon>
        <taxon>Thermotogati</taxon>
        <taxon>Thermotogota</taxon>
        <taxon>Thermotogae</taxon>
        <taxon>Kosmotogales</taxon>
        <taxon>Kosmotogaceae</taxon>
        <taxon>Mesotoga</taxon>
    </lineage>
</organism>
<evidence type="ECO:0000256" key="5">
    <source>
        <dbReference type="ARBA" id="ARBA00022989"/>
    </source>
</evidence>
<dbReference type="GO" id="GO:0005886">
    <property type="term" value="C:plasma membrane"/>
    <property type="evidence" value="ECO:0007669"/>
    <property type="project" value="UniProtKB-SubCell"/>
</dbReference>
<keyword evidence="5 7" id="KW-1133">Transmembrane helix</keyword>
<dbReference type="PANTHER" id="PTHR43744">
    <property type="entry name" value="ABC TRANSPORTER PERMEASE PROTEIN MG189-RELATED-RELATED"/>
    <property type="match status" value="1"/>
</dbReference>
<feature type="transmembrane region" description="Helical" evidence="7">
    <location>
        <begin position="141"/>
        <end position="159"/>
    </location>
</feature>
<accession>I2F5Q7</accession>
<dbReference type="Gene3D" id="1.10.3720.10">
    <property type="entry name" value="MetI-like"/>
    <property type="match status" value="1"/>
</dbReference>
<reference evidence="9 10" key="1">
    <citation type="journal article" date="2012" name="Genome Biol. Evol.">
        <title>Genome Sequence of the Mesophilic Thermotogales Bacterium Mesotoga prima MesG1.Ag.4.2 Reveals the Largest Thermotogales Genome To Date.</title>
        <authorList>
            <person name="Zhaxybayeva O."/>
            <person name="Swithers K.S."/>
            <person name="Foght J."/>
            <person name="Green A.G."/>
            <person name="Bruce D."/>
            <person name="Detter C."/>
            <person name="Han S."/>
            <person name="Teshima H."/>
            <person name="Han J."/>
            <person name="Woyke T."/>
            <person name="Pitluck S."/>
            <person name="Nolan M."/>
            <person name="Ivanova N."/>
            <person name="Pati A."/>
            <person name="Land M.L."/>
            <person name="Dlutek M."/>
            <person name="Doolittle W.F."/>
            <person name="Noll K.M."/>
            <person name="Nesbo C.L."/>
        </authorList>
    </citation>
    <scope>NUCLEOTIDE SEQUENCE [LARGE SCALE GENOMIC DNA]</scope>
    <source>
        <strain evidence="10">mesG1.Ag.4.2</strain>
    </source>
</reference>
<keyword evidence="6 7" id="KW-0472">Membrane</keyword>
<dbReference type="Proteomes" id="UP000002881">
    <property type="component" value="Chromosome"/>
</dbReference>
<dbReference type="STRING" id="660470.Theba_1592"/>
<dbReference type="GeneID" id="87107388"/>
<protein>
    <submittedName>
        <fullName evidence="9">ABC-type sugar transport system, permease component</fullName>
    </submittedName>
</protein>
<evidence type="ECO:0000256" key="4">
    <source>
        <dbReference type="ARBA" id="ARBA00022692"/>
    </source>
</evidence>
<comment type="similarity">
    <text evidence="7">Belongs to the binding-protein-dependent transport system permease family.</text>
</comment>
<dbReference type="HOGENOM" id="CLU_016047_1_1_0"/>
<feature type="transmembrane region" description="Helical" evidence="7">
    <location>
        <begin position="180"/>
        <end position="203"/>
    </location>
</feature>
<dbReference type="RefSeq" id="WP_006489375.1">
    <property type="nucleotide sequence ID" value="NC_017934.1"/>
</dbReference>
<gene>
    <name evidence="9" type="ORF">Theba_1592</name>
</gene>
<evidence type="ECO:0000313" key="9">
    <source>
        <dbReference type="EMBL" id="AFK07260.1"/>
    </source>
</evidence>
<dbReference type="PANTHER" id="PTHR43744:SF12">
    <property type="entry name" value="ABC TRANSPORTER PERMEASE PROTEIN MG189-RELATED"/>
    <property type="match status" value="1"/>
</dbReference>
<dbReference type="AlphaFoldDB" id="I2F5Q7"/>
<feature type="transmembrane region" description="Helical" evidence="7">
    <location>
        <begin position="69"/>
        <end position="93"/>
    </location>
</feature>
<dbReference type="CDD" id="cd06261">
    <property type="entry name" value="TM_PBP2"/>
    <property type="match status" value="1"/>
</dbReference>
<evidence type="ECO:0000256" key="1">
    <source>
        <dbReference type="ARBA" id="ARBA00004651"/>
    </source>
</evidence>
<keyword evidence="10" id="KW-1185">Reference proteome</keyword>
<dbReference type="Pfam" id="PF00528">
    <property type="entry name" value="BPD_transp_1"/>
    <property type="match status" value="1"/>
</dbReference>
<keyword evidence="4 7" id="KW-0812">Transmembrane</keyword>
<dbReference type="PROSITE" id="PS50928">
    <property type="entry name" value="ABC_TM1"/>
    <property type="match status" value="1"/>
</dbReference>
<feature type="transmembrane region" description="Helical" evidence="7">
    <location>
        <begin position="238"/>
        <end position="259"/>
    </location>
</feature>
<keyword evidence="9" id="KW-0762">Sugar transport</keyword>
<feature type="transmembrane region" description="Helical" evidence="7">
    <location>
        <begin position="105"/>
        <end position="129"/>
    </location>
</feature>
<evidence type="ECO:0000313" key="10">
    <source>
        <dbReference type="Proteomes" id="UP000002881"/>
    </source>
</evidence>
<evidence type="ECO:0000256" key="7">
    <source>
        <dbReference type="RuleBase" id="RU363032"/>
    </source>
</evidence>
<feature type="domain" description="ABC transmembrane type-1" evidence="8">
    <location>
        <begin position="70"/>
        <end position="259"/>
    </location>
</feature>
<feature type="transmembrane region" description="Helical" evidence="7">
    <location>
        <begin position="12"/>
        <end position="30"/>
    </location>
</feature>
<evidence type="ECO:0000256" key="3">
    <source>
        <dbReference type="ARBA" id="ARBA00022475"/>
    </source>
</evidence>
<evidence type="ECO:0000256" key="6">
    <source>
        <dbReference type="ARBA" id="ARBA00023136"/>
    </source>
</evidence>
<dbReference type="InterPro" id="IPR000515">
    <property type="entry name" value="MetI-like"/>
</dbReference>